<dbReference type="STRING" id="311334.SAMN05421846_104119"/>
<dbReference type="OrthoDB" id="1358117at2"/>
<gene>
    <name evidence="2" type="ORF">SAMN05421846_104119</name>
</gene>
<reference evidence="3" key="1">
    <citation type="submission" date="2016-10" db="EMBL/GenBank/DDBJ databases">
        <authorList>
            <person name="Varghese N."/>
            <person name="Submissions S."/>
        </authorList>
    </citation>
    <scope>NUCLEOTIDE SEQUENCE [LARGE SCALE GENOMIC DNA]</scope>
    <source>
        <strain evidence="3">DSM 17071</strain>
    </source>
</reference>
<dbReference type="AlphaFoldDB" id="A0A1G8HXT4"/>
<protein>
    <recommendedName>
        <fullName evidence="4">DUF2846 domain-containing protein</fullName>
    </recommendedName>
</protein>
<evidence type="ECO:0000256" key="1">
    <source>
        <dbReference type="SAM" id="SignalP"/>
    </source>
</evidence>
<organism evidence="2 3">
    <name type="scientific">Chryseobacterium taeanense</name>
    <dbReference type="NCBI Taxonomy" id="311334"/>
    <lineage>
        <taxon>Bacteria</taxon>
        <taxon>Pseudomonadati</taxon>
        <taxon>Bacteroidota</taxon>
        <taxon>Flavobacteriia</taxon>
        <taxon>Flavobacteriales</taxon>
        <taxon>Weeksellaceae</taxon>
        <taxon>Chryseobacterium group</taxon>
        <taxon>Chryseobacterium</taxon>
    </lineage>
</organism>
<dbReference type="EMBL" id="FNDW01000004">
    <property type="protein sequence ID" value="SDI11443.1"/>
    <property type="molecule type" value="Genomic_DNA"/>
</dbReference>
<sequence>MKKTLFLIILFFSTYLYSQTSQYVEFPNINTEVLPNKARIYVIRPTGKLSHYYITLSSNGNMIGRLDYKNYLCWDVDAGKYNLEGAFEGNKIRKDQTENKDFFTVNAKEGKTYYIRLSPAYGLTTGKASFDIIEPEKAQEYIKKFPKPKVKYVD</sequence>
<proteinExistence type="predicted"/>
<keyword evidence="1" id="KW-0732">Signal</keyword>
<keyword evidence="3" id="KW-1185">Reference proteome</keyword>
<evidence type="ECO:0000313" key="2">
    <source>
        <dbReference type="EMBL" id="SDI11443.1"/>
    </source>
</evidence>
<dbReference type="RefSeq" id="WP_089856761.1">
    <property type="nucleotide sequence ID" value="NZ_FNDW01000004.1"/>
</dbReference>
<name>A0A1G8HXT4_9FLAO</name>
<feature type="chain" id="PRO_5011535019" description="DUF2846 domain-containing protein" evidence="1">
    <location>
        <begin position="19"/>
        <end position="154"/>
    </location>
</feature>
<accession>A0A1G8HXT4</accession>
<evidence type="ECO:0000313" key="3">
    <source>
        <dbReference type="Proteomes" id="UP000198869"/>
    </source>
</evidence>
<feature type="signal peptide" evidence="1">
    <location>
        <begin position="1"/>
        <end position="18"/>
    </location>
</feature>
<dbReference type="Proteomes" id="UP000198869">
    <property type="component" value="Unassembled WGS sequence"/>
</dbReference>
<evidence type="ECO:0008006" key="4">
    <source>
        <dbReference type="Google" id="ProtNLM"/>
    </source>
</evidence>